<dbReference type="InterPro" id="IPR052735">
    <property type="entry name" value="NAD_biosynth-regulator"/>
</dbReference>
<protein>
    <submittedName>
        <fullName evidence="2">Nicotinamide-nucleotide adenylyltransferase</fullName>
    </submittedName>
</protein>
<organism evidence="2 3">
    <name type="scientific">Litoribacillus peritrichatus</name>
    <dbReference type="NCBI Taxonomy" id="718191"/>
    <lineage>
        <taxon>Bacteria</taxon>
        <taxon>Pseudomonadati</taxon>
        <taxon>Pseudomonadota</taxon>
        <taxon>Gammaproteobacteria</taxon>
        <taxon>Oceanospirillales</taxon>
        <taxon>Oceanospirillaceae</taxon>
        <taxon>Litoribacillus</taxon>
    </lineage>
</organism>
<comment type="caution">
    <text evidence="2">The sequence shown here is derived from an EMBL/GenBank/DDBJ whole genome shotgun (WGS) entry which is preliminary data.</text>
</comment>
<dbReference type="Gene3D" id="3.40.50.620">
    <property type="entry name" value="HUPs"/>
    <property type="match status" value="1"/>
</dbReference>
<feature type="domain" description="NadR/Ttd14 AAA" evidence="1">
    <location>
        <begin position="184"/>
        <end position="337"/>
    </location>
</feature>
<proteinExistence type="predicted"/>
<dbReference type="PANTHER" id="PTHR37512">
    <property type="entry name" value="TRIFUNCTIONAL NAD BIOSYNTHESIS/REGULATOR PROTEIN NADR"/>
    <property type="match status" value="1"/>
</dbReference>
<evidence type="ECO:0000313" key="3">
    <source>
        <dbReference type="Proteomes" id="UP001501565"/>
    </source>
</evidence>
<dbReference type="NCBIfam" id="TIGR00125">
    <property type="entry name" value="cyt_tran_rel"/>
    <property type="match status" value="1"/>
</dbReference>
<dbReference type="InterPro" id="IPR038727">
    <property type="entry name" value="NadR/Ttd14_AAA_dom"/>
</dbReference>
<dbReference type="SUPFAM" id="SSF52540">
    <property type="entry name" value="P-loop containing nucleoside triphosphate hydrolases"/>
    <property type="match status" value="1"/>
</dbReference>
<gene>
    <name evidence="2" type="ORF">GCM10022277_14740</name>
</gene>
<dbReference type="Proteomes" id="UP001501565">
    <property type="component" value="Unassembled WGS sequence"/>
</dbReference>
<name>A0ABP7MCH8_9GAMM</name>
<dbReference type="Pfam" id="PF13521">
    <property type="entry name" value="AAA_28"/>
    <property type="match status" value="1"/>
</dbReference>
<reference evidence="3" key="1">
    <citation type="journal article" date="2019" name="Int. J. Syst. Evol. Microbiol.">
        <title>The Global Catalogue of Microorganisms (GCM) 10K type strain sequencing project: providing services to taxonomists for standard genome sequencing and annotation.</title>
        <authorList>
            <consortium name="The Broad Institute Genomics Platform"/>
            <consortium name="The Broad Institute Genome Sequencing Center for Infectious Disease"/>
            <person name="Wu L."/>
            <person name="Ma J."/>
        </authorList>
    </citation>
    <scope>NUCLEOTIDE SEQUENCE [LARGE SCALE GENOMIC DNA]</scope>
    <source>
        <strain evidence="3">JCM 17551</strain>
    </source>
</reference>
<dbReference type="InterPro" id="IPR004821">
    <property type="entry name" value="Cyt_trans-like"/>
</dbReference>
<sequence>MGNKTYRRGLIVGKFSPLHKGHEYLIDTARSQCDEIIIISYSRPEFSSCPAALRTHWLQSLYPNATILCTDAAQVEEWVAKGEFGLKMPFNDEDDNVHRAFTFELIAKRLRLDVDAVYTSEEYGDGFARYLSGSETGFGCPVIHQCVDLERSDVPVSGTQLRSQPTYDKKLISNLVRNHFSVRRVCFLGGESTGKSTLSGVLSRLYQEPPIQEYGRTLWEQNNGELNQEDLIDICRVQTHNEDKAQLKAKNYVFCDTSPLTTLCYSEAMFKTRPQIIEAYAERPYHITFLCNPDFPFVQDGTRQDESFRQWQHHWYIKELNKRQVPFILLSGSLEQRIQQVETAISD</sequence>
<keyword evidence="2" id="KW-0548">Nucleotidyltransferase</keyword>
<keyword evidence="3" id="KW-1185">Reference proteome</keyword>
<dbReference type="InterPro" id="IPR027417">
    <property type="entry name" value="P-loop_NTPase"/>
</dbReference>
<keyword evidence="2" id="KW-0808">Transferase</keyword>
<evidence type="ECO:0000313" key="2">
    <source>
        <dbReference type="EMBL" id="GAA3920215.1"/>
    </source>
</evidence>
<dbReference type="SUPFAM" id="SSF52374">
    <property type="entry name" value="Nucleotidylyl transferase"/>
    <property type="match status" value="1"/>
</dbReference>
<dbReference type="GO" id="GO:0016779">
    <property type="term" value="F:nucleotidyltransferase activity"/>
    <property type="evidence" value="ECO:0007669"/>
    <property type="project" value="UniProtKB-KW"/>
</dbReference>
<dbReference type="InterPro" id="IPR014729">
    <property type="entry name" value="Rossmann-like_a/b/a_fold"/>
</dbReference>
<dbReference type="Gene3D" id="3.40.50.300">
    <property type="entry name" value="P-loop containing nucleotide triphosphate hydrolases"/>
    <property type="match status" value="1"/>
</dbReference>
<dbReference type="RefSeq" id="WP_344797030.1">
    <property type="nucleotide sequence ID" value="NZ_BAABBN010000004.1"/>
</dbReference>
<dbReference type="PANTHER" id="PTHR37512:SF1">
    <property type="entry name" value="NADR_TTD14 AAA DOMAIN-CONTAINING PROTEIN"/>
    <property type="match status" value="1"/>
</dbReference>
<evidence type="ECO:0000259" key="1">
    <source>
        <dbReference type="Pfam" id="PF13521"/>
    </source>
</evidence>
<dbReference type="EMBL" id="BAABBN010000004">
    <property type="protein sequence ID" value="GAA3920215.1"/>
    <property type="molecule type" value="Genomic_DNA"/>
</dbReference>
<accession>A0ABP7MCH8</accession>